<gene>
    <name evidence="1" type="ORF">FMOSSE_LOCUS15941</name>
</gene>
<name>A0A9N9NK27_FUNMO</name>
<evidence type="ECO:0000313" key="2">
    <source>
        <dbReference type="Proteomes" id="UP000789375"/>
    </source>
</evidence>
<evidence type="ECO:0000313" key="1">
    <source>
        <dbReference type="EMBL" id="CAG8737003.1"/>
    </source>
</evidence>
<accession>A0A9N9NK27</accession>
<feature type="non-terminal residue" evidence="1">
    <location>
        <position position="121"/>
    </location>
</feature>
<dbReference type="EMBL" id="CAJVPP010019039">
    <property type="protein sequence ID" value="CAG8737003.1"/>
    <property type="molecule type" value="Genomic_DNA"/>
</dbReference>
<sequence length="121" mass="13840">MNVPSSKNILDAISLVYNKKNNKYLKLQVTRPGVRKVAYRKRPSIDSSNLFEESKAPYRVYPQLELSRVLFVAGEPTKQLLSIGRSAVGSMLKDISIEVENYSYITIKRIHMCSSLFRNVE</sequence>
<dbReference type="Proteomes" id="UP000789375">
    <property type="component" value="Unassembled WGS sequence"/>
</dbReference>
<organism evidence="1 2">
    <name type="scientific">Funneliformis mosseae</name>
    <name type="common">Endomycorrhizal fungus</name>
    <name type="synonym">Glomus mosseae</name>
    <dbReference type="NCBI Taxonomy" id="27381"/>
    <lineage>
        <taxon>Eukaryota</taxon>
        <taxon>Fungi</taxon>
        <taxon>Fungi incertae sedis</taxon>
        <taxon>Mucoromycota</taxon>
        <taxon>Glomeromycotina</taxon>
        <taxon>Glomeromycetes</taxon>
        <taxon>Glomerales</taxon>
        <taxon>Glomeraceae</taxon>
        <taxon>Funneliformis</taxon>
    </lineage>
</organism>
<proteinExistence type="predicted"/>
<comment type="caution">
    <text evidence="1">The sequence shown here is derived from an EMBL/GenBank/DDBJ whole genome shotgun (WGS) entry which is preliminary data.</text>
</comment>
<reference evidence="1" key="1">
    <citation type="submission" date="2021-06" db="EMBL/GenBank/DDBJ databases">
        <authorList>
            <person name="Kallberg Y."/>
            <person name="Tangrot J."/>
            <person name="Rosling A."/>
        </authorList>
    </citation>
    <scope>NUCLEOTIDE SEQUENCE</scope>
    <source>
        <strain evidence="1">87-6 pot B 2015</strain>
    </source>
</reference>
<dbReference type="AlphaFoldDB" id="A0A9N9NK27"/>
<keyword evidence="2" id="KW-1185">Reference proteome</keyword>
<protein>
    <submittedName>
        <fullName evidence="1">14063_t:CDS:1</fullName>
    </submittedName>
</protein>